<proteinExistence type="predicted"/>
<evidence type="ECO:0000313" key="2">
    <source>
        <dbReference type="EMBL" id="CAL6035936.1"/>
    </source>
</evidence>
<protein>
    <submittedName>
        <fullName evidence="2">Hypothetical_protein</fullName>
    </submittedName>
</protein>
<gene>
    <name evidence="1" type="ORF">HINF_LOCUS23604</name>
    <name evidence="2" type="ORF">HINF_LOCUS36171</name>
</gene>
<dbReference type="EMBL" id="CATOUU010000627">
    <property type="protein sequence ID" value="CAI9935959.1"/>
    <property type="molecule type" value="Genomic_DNA"/>
</dbReference>
<comment type="caution">
    <text evidence="1">The sequence shown here is derived from an EMBL/GenBank/DDBJ whole genome shotgun (WGS) entry which is preliminary data.</text>
</comment>
<evidence type="ECO:0000313" key="1">
    <source>
        <dbReference type="EMBL" id="CAI9935959.1"/>
    </source>
</evidence>
<accession>A0AA86PIK7</accession>
<sequence length="107" mass="12477">MNDSKNSLQLFKPMFLEGIQLSNKLSKYSFKQSVQSDSVDISRFHPFARSVINELVDSIHGQIYQLKVQQKRLEYLQNCNNKNNDIAAKIIRNQKYQTQCILKIPSK</sequence>
<reference evidence="2 3" key="2">
    <citation type="submission" date="2024-07" db="EMBL/GenBank/DDBJ databases">
        <authorList>
            <person name="Akdeniz Z."/>
        </authorList>
    </citation>
    <scope>NUCLEOTIDE SEQUENCE [LARGE SCALE GENOMIC DNA]</scope>
</reference>
<dbReference type="Proteomes" id="UP001642409">
    <property type="component" value="Unassembled WGS sequence"/>
</dbReference>
<name>A0AA86PIK7_9EUKA</name>
<dbReference type="AlphaFoldDB" id="A0AA86PIK7"/>
<keyword evidence="3" id="KW-1185">Reference proteome</keyword>
<reference evidence="1" key="1">
    <citation type="submission" date="2023-06" db="EMBL/GenBank/DDBJ databases">
        <authorList>
            <person name="Kurt Z."/>
        </authorList>
    </citation>
    <scope>NUCLEOTIDE SEQUENCE</scope>
</reference>
<evidence type="ECO:0000313" key="3">
    <source>
        <dbReference type="Proteomes" id="UP001642409"/>
    </source>
</evidence>
<dbReference type="EMBL" id="CAXDID020000132">
    <property type="protein sequence ID" value="CAL6035936.1"/>
    <property type="molecule type" value="Genomic_DNA"/>
</dbReference>
<organism evidence="1">
    <name type="scientific">Hexamita inflata</name>
    <dbReference type="NCBI Taxonomy" id="28002"/>
    <lineage>
        <taxon>Eukaryota</taxon>
        <taxon>Metamonada</taxon>
        <taxon>Diplomonadida</taxon>
        <taxon>Hexamitidae</taxon>
        <taxon>Hexamitinae</taxon>
        <taxon>Hexamita</taxon>
    </lineage>
</organism>